<evidence type="ECO:0000313" key="1">
    <source>
        <dbReference type="EMBL" id="KGX87120.1"/>
    </source>
</evidence>
<dbReference type="AlphaFoldDB" id="A0A0A5G7P4"/>
<organism evidence="1 2">
    <name type="scientific">Pontibacillus marinus BH030004 = DSM 16465</name>
    <dbReference type="NCBI Taxonomy" id="1385511"/>
    <lineage>
        <taxon>Bacteria</taxon>
        <taxon>Bacillati</taxon>
        <taxon>Bacillota</taxon>
        <taxon>Bacilli</taxon>
        <taxon>Bacillales</taxon>
        <taxon>Bacillaceae</taxon>
        <taxon>Pontibacillus</taxon>
    </lineage>
</organism>
<accession>A0A0A5G7P4</accession>
<dbReference type="Proteomes" id="UP000030403">
    <property type="component" value="Unassembled WGS sequence"/>
</dbReference>
<dbReference type="EMBL" id="AVPF01000026">
    <property type="protein sequence ID" value="KGX87120.1"/>
    <property type="molecule type" value="Genomic_DNA"/>
</dbReference>
<protein>
    <submittedName>
        <fullName evidence="1">Uncharacterized protein</fullName>
    </submittedName>
</protein>
<comment type="caution">
    <text evidence="1">The sequence shown here is derived from an EMBL/GenBank/DDBJ whole genome shotgun (WGS) entry which is preliminary data.</text>
</comment>
<sequence>MLCGCFIYLKSNPPLSSKGVSFYADYETKRVVEIENNGFANLKLKDVLVNGFKAEKVELGVSRSNHMIAGGGLDEDRYITFHKLSELEIQPVLPLDEQRKLYQKGDKKIIKHYGLRVFGNEVPKTLNIKYTYLGIPYSLEVDVTES</sequence>
<reference evidence="1 2" key="1">
    <citation type="submission" date="2013-08" db="EMBL/GenBank/DDBJ databases">
        <authorList>
            <person name="Huang J."/>
            <person name="Wang G."/>
        </authorList>
    </citation>
    <scope>NUCLEOTIDE SEQUENCE [LARGE SCALE GENOMIC DNA]</scope>
    <source>
        <strain evidence="1 2">BH030004</strain>
    </source>
</reference>
<gene>
    <name evidence="1" type="ORF">N783_10460</name>
</gene>
<evidence type="ECO:0000313" key="2">
    <source>
        <dbReference type="Proteomes" id="UP000030403"/>
    </source>
</evidence>
<keyword evidence="2" id="KW-1185">Reference proteome</keyword>
<proteinExistence type="predicted"/>
<name>A0A0A5G7P4_9BACI</name>